<dbReference type="GO" id="GO:0046961">
    <property type="term" value="F:proton-transporting ATPase activity, rotational mechanism"/>
    <property type="evidence" value="ECO:0007669"/>
    <property type="project" value="TreeGrafter"/>
</dbReference>
<protein>
    <recommendedName>
        <fullName evidence="13">ATP synthase subunit b</fullName>
    </recommendedName>
    <alternativeName>
        <fullName evidence="13">ATP synthase F(0) sector subunit b</fullName>
    </alternativeName>
    <alternativeName>
        <fullName evidence="13">ATPase subunit I</fullName>
    </alternativeName>
    <alternativeName>
        <fullName evidence="13">F-type ATPase subunit b</fullName>
        <shortName evidence="13">F-ATPase subunit b</shortName>
    </alternativeName>
</protein>
<dbReference type="CDD" id="cd06503">
    <property type="entry name" value="ATP-synt_Fo_b"/>
    <property type="match status" value="1"/>
</dbReference>
<keyword evidence="16" id="KW-1185">Reference proteome</keyword>
<evidence type="ECO:0000256" key="5">
    <source>
        <dbReference type="ARBA" id="ARBA00022781"/>
    </source>
</evidence>
<dbReference type="PANTHER" id="PTHR33445">
    <property type="entry name" value="ATP SYNTHASE SUBUNIT B', CHLOROPLASTIC"/>
    <property type="match status" value="1"/>
</dbReference>
<evidence type="ECO:0000313" key="15">
    <source>
        <dbReference type="EMBL" id="TLU74519.1"/>
    </source>
</evidence>
<dbReference type="Pfam" id="PF00430">
    <property type="entry name" value="ATP-synt_B"/>
    <property type="match status" value="1"/>
</dbReference>
<keyword evidence="13" id="KW-1003">Cell membrane</keyword>
<comment type="subunit">
    <text evidence="13">F-type ATPases have 2 components, F(1) - the catalytic core - and F(0) - the membrane proton channel. F(1) has five subunits: alpha(3), beta(3), gamma(1), delta(1), epsilon(1). F(0) has three main subunits: a(1), b(2) and c(10-14). The alpha and beta chains form an alternating ring which encloses part of the gamma chain. F(1) is attached to F(0) by a central stalk formed by the gamma and epsilon chains, while a peripheral stalk is formed by the delta and b chains.</text>
</comment>
<dbReference type="PANTHER" id="PTHR33445:SF2">
    <property type="entry name" value="ATP SYNTHASE SUBUNIT B', CHLOROPLASTIC"/>
    <property type="match status" value="1"/>
</dbReference>
<dbReference type="EMBL" id="VCDI01000001">
    <property type="protein sequence ID" value="TLU74519.1"/>
    <property type="molecule type" value="Genomic_DNA"/>
</dbReference>
<dbReference type="GO" id="GO:0005886">
    <property type="term" value="C:plasma membrane"/>
    <property type="evidence" value="ECO:0007669"/>
    <property type="project" value="UniProtKB-SubCell"/>
</dbReference>
<evidence type="ECO:0000256" key="4">
    <source>
        <dbReference type="ARBA" id="ARBA00022692"/>
    </source>
</evidence>
<evidence type="ECO:0000256" key="8">
    <source>
        <dbReference type="ARBA" id="ARBA00023136"/>
    </source>
</evidence>
<comment type="function">
    <text evidence="10 13">F(1)F(0) ATP synthase produces ATP from ADP in the presence of a proton or sodium gradient. F-type ATPases consist of two structural domains, F(1) containing the extramembraneous catalytic core and F(0) containing the membrane proton channel, linked together by a central stalk and a peripheral stalk. During catalysis, ATP synthesis in the catalytic domain of F(1) is coupled via a rotary mechanism of the central stalk subunits to proton translocation.</text>
</comment>
<evidence type="ECO:0000256" key="14">
    <source>
        <dbReference type="SAM" id="MobiDB-lite"/>
    </source>
</evidence>
<organism evidence="15 16">
    <name type="scientific">Lichenicoccus roseus</name>
    <dbReference type="NCBI Taxonomy" id="2683649"/>
    <lineage>
        <taxon>Bacteria</taxon>
        <taxon>Pseudomonadati</taxon>
        <taxon>Pseudomonadota</taxon>
        <taxon>Alphaproteobacteria</taxon>
        <taxon>Acetobacterales</taxon>
        <taxon>Acetobacteraceae</taxon>
        <taxon>Lichenicoccus</taxon>
    </lineage>
</organism>
<feature type="transmembrane region" description="Helical" evidence="13">
    <location>
        <begin position="6"/>
        <end position="27"/>
    </location>
</feature>
<feature type="compositionally biased region" description="Low complexity" evidence="14">
    <location>
        <begin position="256"/>
        <end position="267"/>
    </location>
</feature>
<evidence type="ECO:0000256" key="6">
    <source>
        <dbReference type="ARBA" id="ARBA00022989"/>
    </source>
</evidence>
<dbReference type="GO" id="GO:0045259">
    <property type="term" value="C:proton-transporting ATP synthase complex"/>
    <property type="evidence" value="ECO:0007669"/>
    <property type="project" value="UniProtKB-KW"/>
</dbReference>
<evidence type="ECO:0000256" key="13">
    <source>
        <dbReference type="HAMAP-Rule" id="MF_01398"/>
    </source>
</evidence>
<evidence type="ECO:0000256" key="11">
    <source>
        <dbReference type="ARBA" id="ARBA00025614"/>
    </source>
</evidence>
<evidence type="ECO:0000256" key="3">
    <source>
        <dbReference type="ARBA" id="ARBA00022547"/>
    </source>
</evidence>
<dbReference type="AlphaFoldDB" id="A0A5R9JC08"/>
<keyword evidence="2 13" id="KW-0813">Transport</keyword>
<evidence type="ECO:0000313" key="16">
    <source>
        <dbReference type="Proteomes" id="UP000305654"/>
    </source>
</evidence>
<dbReference type="InterPro" id="IPR050059">
    <property type="entry name" value="ATP_synthase_B_chain"/>
</dbReference>
<dbReference type="HAMAP" id="MF_01398">
    <property type="entry name" value="ATP_synth_b_bprime"/>
    <property type="match status" value="1"/>
</dbReference>
<reference evidence="15 16" key="1">
    <citation type="submission" date="2019-05" db="EMBL/GenBank/DDBJ databases">
        <authorList>
            <person name="Pankratov T."/>
            <person name="Grouzdev D."/>
        </authorList>
    </citation>
    <scope>NUCLEOTIDE SEQUENCE [LARGE SCALE GENOMIC DNA]</scope>
    <source>
        <strain evidence="15 16">KEBCLARHB70R</strain>
    </source>
</reference>
<keyword evidence="6 13" id="KW-1133">Transmembrane helix</keyword>
<comment type="similarity">
    <text evidence="1 13">Belongs to the ATPase B chain family.</text>
</comment>
<comment type="caution">
    <text evidence="15">The sequence shown here is derived from an EMBL/GenBank/DDBJ whole genome shotgun (WGS) entry which is preliminary data.</text>
</comment>
<accession>A0A5R9JC08</accession>
<evidence type="ECO:0000256" key="9">
    <source>
        <dbReference type="ARBA" id="ARBA00023310"/>
    </source>
</evidence>
<dbReference type="Proteomes" id="UP000305654">
    <property type="component" value="Unassembled WGS sequence"/>
</dbReference>
<sequence length="267" mass="27810">MTLNWWTLGFQTVNVLVLIWLLQRFFWRPVSAMITQRQATIRKSVDDAHAIEAKAAAALATTVTTRAGFEAERQTILADAHKAAEAARASLLDTARTQALALQAAATAAIEAGRQAADAAWSGRAGQLAIGMAGRLATRLEGAAVQALFLDSLVQAIRALPEAVRAGLAVDGVTLDAVSDAPLDDAARAVAVTAIHGAIGAQPEIGFKVDASLIGGLELHAPHLTVANSWRADLARIHDQLPGESQPAPRPKASNAPLPLATVPTAA</sequence>
<name>A0A5R9JC08_9PROT</name>
<keyword evidence="7 13" id="KW-0406">Ion transport</keyword>
<feature type="region of interest" description="Disordered" evidence="14">
    <location>
        <begin position="241"/>
        <end position="267"/>
    </location>
</feature>
<evidence type="ECO:0000256" key="12">
    <source>
        <dbReference type="ARBA" id="ARBA00037847"/>
    </source>
</evidence>
<comment type="function">
    <text evidence="11">Component of the F(0) channel, it forms part of the peripheral stalk, linking F(1) to F(0). The b'-subunit is a diverged and duplicated form of b found in plants and photosynthetic bacteria.</text>
</comment>
<dbReference type="RefSeq" id="WP_138324768.1">
    <property type="nucleotide sequence ID" value="NZ_VCDI01000001.1"/>
</dbReference>
<evidence type="ECO:0000256" key="10">
    <source>
        <dbReference type="ARBA" id="ARBA00025198"/>
    </source>
</evidence>
<keyword evidence="5 13" id="KW-0375">Hydrogen ion transport</keyword>
<evidence type="ECO:0000256" key="7">
    <source>
        <dbReference type="ARBA" id="ARBA00023065"/>
    </source>
</evidence>
<dbReference type="GO" id="GO:0012505">
    <property type="term" value="C:endomembrane system"/>
    <property type="evidence" value="ECO:0007669"/>
    <property type="project" value="UniProtKB-SubCell"/>
</dbReference>
<dbReference type="GO" id="GO:0046933">
    <property type="term" value="F:proton-transporting ATP synthase activity, rotational mechanism"/>
    <property type="evidence" value="ECO:0007669"/>
    <property type="project" value="UniProtKB-UniRule"/>
</dbReference>
<keyword evidence="3 13" id="KW-0138">CF(0)</keyword>
<dbReference type="InterPro" id="IPR002146">
    <property type="entry name" value="ATP_synth_b/b'su_bac/chlpt"/>
</dbReference>
<keyword evidence="8 13" id="KW-0472">Membrane</keyword>
<dbReference type="OrthoDB" id="466272at2"/>
<evidence type="ECO:0000256" key="2">
    <source>
        <dbReference type="ARBA" id="ARBA00022448"/>
    </source>
</evidence>
<keyword evidence="9 13" id="KW-0066">ATP synthesis</keyword>
<keyword evidence="4 13" id="KW-0812">Transmembrane</keyword>
<comment type="subcellular location">
    <subcellularLocation>
        <location evidence="13">Cell membrane</location>
        <topology evidence="13">Single-pass membrane protein</topology>
    </subcellularLocation>
    <subcellularLocation>
        <location evidence="12">Endomembrane system</location>
        <topology evidence="12">Single-pass membrane protein</topology>
    </subcellularLocation>
</comment>
<proteinExistence type="inferred from homology"/>
<evidence type="ECO:0000256" key="1">
    <source>
        <dbReference type="ARBA" id="ARBA00005513"/>
    </source>
</evidence>
<gene>
    <name evidence="13" type="primary">atpF</name>
    <name evidence="15" type="ORF">FE263_04930</name>
</gene>